<evidence type="ECO:0000256" key="2">
    <source>
        <dbReference type="SAM" id="Phobius"/>
    </source>
</evidence>
<dbReference type="AlphaFoldDB" id="A0A9W6F0P9"/>
<keyword evidence="2" id="KW-1133">Transmembrane helix</keyword>
<dbReference type="GO" id="GO:0009706">
    <property type="term" value="C:chloroplast inner membrane"/>
    <property type="evidence" value="ECO:0007669"/>
    <property type="project" value="TreeGrafter"/>
</dbReference>
<feature type="region of interest" description="Disordered" evidence="1">
    <location>
        <begin position="47"/>
        <end position="72"/>
    </location>
</feature>
<protein>
    <recommendedName>
        <fullName evidence="3">Mce/MlaD domain-containing protein</fullName>
    </recommendedName>
</protein>
<keyword evidence="5" id="KW-1185">Reference proteome</keyword>
<dbReference type="InterPro" id="IPR003399">
    <property type="entry name" value="Mce/MlaD"/>
</dbReference>
<comment type="caution">
    <text evidence="4">The sequence shown here is derived from an EMBL/GenBank/DDBJ whole genome shotgun (WGS) entry which is preliminary data.</text>
</comment>
<dbReference type="EMBL" id="BRXU01000005">
    <property type="protein sequence ID" value="GLC51914.1"/>
    <property type="molecule type" value="Genomic_DNA"/>
</dbReference>
<dbReference type="Pfam" id="PF02470">
    <property type="entry name" value="MlaD"/>
    <property type="match status" value="1"/>
</dbReference>
<dbReference type="GO" id="GO:0005543">
    <property type="term" value="F:phospholipid binding"/>
    <property type="evidence" value="ECO:0007669"/>
    <property type="project" value="TreeGrafter"/>
</dbReference>
<dbReference type="OrthoDB" id="1924069at2759"/>
<evidence type="ECO:0000256" key="1">
    <source>
        <dbReference type="SAM" id="MobiDB-lite"/>
    </source>
</evidence>
<proteinExistence type="predicted"/>
<sequence>MSCAGARPLQKPGQCLAARKCQHSIPLQEPRTVPAWRLSLLRRAPPLRPASPVPAQPGGSSPGAGAASGPLGGSVGIAETNGAPSDAVFAASIAAESKAGGSSGASGNGGNSSVPVSHSARSSIRSVLKRAYLGEFLFVVVGSAICGALAYWTVGTPLRRFNPYTFSLWMPEATGVQLGTPLRMKGVAMGSVLSATPMMERVRVEVEVNEAKTIIPRNSRFELTQSGLIPAASIDITTPEGVSAELLAAAVAARGAASASAASGRAGGEAPAGAAVERADSAGRAVASLGSKRPASKVRLAGPKDVAACRLQGVLVCHGDELEGHVGGSMDELTAHMLKSLRQGEAEAAKAEGAAIVPGRGPMQG</sequence>
<keyword evidence="2" id="KW-0812">Transmembrane</keyword>
<name>A0A9W6F0P9_9CHLO</name>
<gene>
    <name evidence="4" type="primary">PLEST003617</name>
    <name evidence="4" type="ORF">PLESTB_000562500</name>
</gene>
<evidence type="ECO:0000313" key="4">
    <source>
        <dbReference type="EMBL" id="GLC51914.1"/>
    </source>
</evidence>
<feature type="transmembrane region" description="Helical" evidence="2">
    <location>
        <begin position="131"/>
        <end position="152"/>
    </location>
</feature>
<evidence type="ECO:0000313" key="5">
    <source>
        <dbReference type="Proteomes" id="UP001165080"/>
    </source>
</evidence>
<keyword evidence="2" id="KW-0472">Membrane</keyword>
<reference evidence="4 5" key="1">
    <citation type="journal article" date="2023" name="Commun. Biol.">
        <title>Reorganization of the ancestral sex-determining regions during the evolution of trioecy in Pleodorina starrii.</title>
        <authorList>
            <person name="Takahashi K."/>
            <person name="Suzuki S."/>
            <person name="Kawai-Toyooka H."/>
            <person name="Yamamoto K."/>
            <person name="Hamaji T."/>
            <person name="Ootsuki R."/>
            <person name="Yamaguchi H."/>
            <person name="Kawachi M."/>
            <person name="Higashiyama T."/>
            <person name="Nozaki H."/>
        </authorList>
    </citation>
    <scope>NUCLEOTIDE SEQUENCE [LARGE SCALE GENOMIC DNA]</scope>
    <source>
        <strain evidence="4 5">NIES-4479</strain>
    </source>
</reference>
<organism evidence="4 5">
    <name type="scientific">Pleodorina starrii</name>
    <dbReference type="NCBI Taxonomy" id="330485"/>
    <lineage>
        <taxon>Eukaryota</taxon>
        <taxon>Viridiplantae</taxon>
        <taxon>Chlorophyta</taxon>
        <taxon>core chlorophytes</taxon>
        <taxon>Chlorophyceae</taxon>
        <taxon>CS clade</taxon>
        <taxon>Chlamydomonadales</taxon>
        <taxon>Volvocaceae</taxon>
        <taxon>Pleodorina</taxon>
    </lineage>
</organism>
<dbReference type="PANTHER" id="PTHR34675:SF1">
    <property type="entry name" value="PROTEIN TRIGALACTOSYLDIACYLGLYCEROL 2, CHLOROPLASTIC"/>
    <property type="match status" value="1"/>
</dbReference>
<feature type="domain" description="Mce/MlaD" evidence="3">
    <location>
        <begin position="163"/>
        <end position="238"/>
    </location>
</feature>
<accession>A0A9W6F0P9</accession>
<dbReference type="PANTHER" id="PTHR34675">
    <property type="entry name" value="PROTEIN TRIGALACTOSYLDIACYLGLYCEROL 2, CHLOROPLASTIC"/>
    <property type="match status" value="1"/>
</dbReference>
<feature type="compositionally biased region" description="Low complexity" evidence="1">
    <location>
        <begin position="56"/>
        <end position="69"/>
    </location>
</feature>
<dbReference type="GO" id="GO:0005319">
    <property type="term" value="F:lipid transporter activity"/>
    <property type="evidence" value="ECO:0007669"/>
    <property type="project" value="TreeGrafter"/>
</dbReference>
<evidence type="ECO:0000259" key="3">
    <source>
        <dbReference type="Pfam" id="PF02470"/>
    </source>
</evidence>
<dbReference type="Proteomes" id="UP001165080">
    <property type="component" value="Unassembled WGS sequence"/>
</dbReference>
<dbReference type="InterPro" id="IPR039342">
    <property type="entry name" value="TGD2-like"/>
</dbReference>